<evidence type="ECO:0000313" key="1">
    <source>
        <dbReference type="EMBL" id="MZR21785.1"/>
    </source>
</evidence>
<dbReference type="Proteomes" id="UP000445696">
    <property type="component" value="Unassembled WGS sequence"/>
</dbReference>
<dbReference type="SUPFAM" id="SSF52540">
    <property type="entry name" value="P-loop containing nucleoside triphosphate hydrolases"/>
    <property type="match status" value="1"/>
</dbReference>
<dbReference type="InterPro" id="IPR027417">
    <property type="entry name" value="P-loop_NTPase"/>
</dbReference>
<dbReference type="GO" id="GO:0016020">
    <property type="term" value="C:membrane"/>
    <property type="evidence" value="ECO:0007669"/>
    <property type="project" value="InterPro"/>
</dbReference>
<dbReference type="PANTHER" id="PTHR32301:SF6">
    <property type="entry name" value="GOLVESIN-RELATED"/>
    <property type="match status" value="1"/>
</dbReference>
<dbReference type="InterPro" id="IPR053259">
    <property type="entry name" value="Golvesin-related_Golgi"/>
</dbReference>
<dbReference type="OrthoDB" id="7366995at2"/>
<evidence type="ECO:0000313" key="2">
    <source>
        <dbReference type="Proteomes" id="UP000445696"/>
    </source>
</evidence>
<name>A0A845MDM4_9PROT</name>
<dbReference type="AlphaFoldDB" id="A0A845MDM4"/>
<reference evidence="1 2" key="1">
    <citation type="journal article" date="2014" name="Int. J. Syst. Evol. Microbiol.">
        <title>Sneathiella chungangensis sp. nov., isolated from a marine sand, and emended description of the genus Sneathiella.</title>
        <authorList>
            <person name="Siamphan C."/>
            <person name="Kim H."/>
            <person name="Lee J.S."/>
            <person name="Kim W."/>
        </authorList>
    </citation>
    <scope>NUCLEOTIDE SEQUENCE [LARGE SCALE GENOMIC DNA]</scope>
    <source>
        <strain evidence="1 2">KCTC 32476</strain>
    </source>
</reference>
<accession>A0A845MDM4</accession>
<organism evidence="1 2">
    <name type="scientific">Sneathiella chungangensis</name>
    <dbReference type="NCBI Taxonomy" id="1418234"/>
    <lineage>
        <taxon>Bacteria</taxon>
        <taxon>Pseudomonadati</taxon>
        <taxon>Pseudomonadota</taxon>
        <taxon>Alphaproteobacteria</taxon>
        <taxon>Sneathiellales</taxon>
        <taxon>Sneathiellaceae</taxon>
        <taxon>Sneathiella</taxon>
    </lineage>
</organism>
<gene>
    <name evidence="1" type="ORF">GQF03_05530</name>
</gene>
<keyword evidence="2" id="KW-1185">Reference proteome</keyword>
<protein>
    <recommendedName>
        <fullName evidence="3">Sulfotransferase family protein</fullName>
    </recommendedName>
</protein>
<dbReference type="GO" id="GO:0008146">
    <property type="term" value="F:sulfotransferase activity"/>
    <property type="evidence" value="ECO:0007669"/>
    <property type="project" value="InterPro"/>
</dbReference>
<evidence type="ECO:0008006" key="3">
    <source>
        <dbReference type="Google" id="ProtNLM"/>
    </source>
</evidence>
<dbReference type="InterPro" id="IPR005331">
    <property type="entry name" value="Sulfotransferase"/>
</dbReference>
<dbReference type="Pfam" id="PF03567">
    <property type="entry name" value="Sulfotransfer_2"/>
    <property type="match status" value="1"/>
</dbReference>
<proteinExistence type="predicted"/>
<dbReference type="PANTHER" id="PTHR32301">
    <property type="entry name" value="COUNTIN RECEPTOR CNR3-RELATED"/>
    <property type="match status" value="1"/>
</dbReference>
<comment type="caution">
    <text evidence="1">The sequence shown here is derived from an EMBL/GenBank/DDBJ whole genome shotgun (WGS) entry which is preliminary data.</text>
</comment>
<dbReference type="EMBL" id="WTVA01000002">
    <property type="protein sequence ID" value="MZR21785.1"/>
    <property type="molecule type" value="Genomic_DNA"/>
</dbReference>
<sequence>MSSHTKKRIVFFHIPKCAGTSVYRSLGNGLPNRSPIDKLLRRHRLTIIHDYWHREQRGMKLRRARRSRLITGHFQWSTYQELMPAPTDYLFTFLREPRDRLLSLYRFMSSPQGSKWVDDKDIEGINIQDFLELDLASLNWQSDNVLVRTFSGKYNQKFDSSAEWDEAVGVAKCNLSKLDFIGLNDRFEEDLNKLSAELDLPYAKEMTWENKSLVSKGSFTVPNDVEESLERKCRYDQILYKFALENLISE</sequence>
<dbReference type="Gene3D" id="3.40.50.300">
    <property type="entry name" value="P-loop containing nucleotide triphosphate hydrolases"/>
    <property type="match status" value="1"/>
</dbReference>